<proteinExistence type="predicted"/>
<sequence length="274" mass="31029">MSRQSHHLQNFNNLWTVRLLLVSFVSLWVINEVLRLPSFHRRHLYPFFPSLTLTQQANLCKFHLVLSLGFLEPGFLLTLLFLVNVSIRKRNQHDWSAITSMFIMWFPILLLQICFVYFSPFKSQLPAVMHRSFLLILDVSDESMVVCTYPLLSCIVFAAFAIAYSLGLLLSCWRVVAFVINKGTRVRIKMLVSTVMTALTMQILLLVLASLWPGYNIVVLAMFTCVSLCAAVGEVIAVIKPTMDALAAGGECCRWSPTGPLRPEVDQSLMGQIR</sequence>
<name>A0ABC8RU36_9AQUA</name>
<evidence type="ECO:0008006" key="4">
    <source>
        <dbReference type="Google" id="ProtNLM"/>
    </source>
</evidence>
<evidence type="ECO:0000256" key="1">
    <source>
        <dbReference type="SAM" id="Phobius"/>
    </source>
</evidence>
<protein>
    <recommendedName>
        <fullName evidence="4">SecY-independent transporter protein</fullName>
    </recommendedName>
</protein>
<gene>
    <name evidence="2" type="ORF">ILEXP_LOCUS14369</name>
</gene>
<feature type="transmembrane region" description="Helical" evidence="1">
    <location>
        <begin position="149"/>
        <end position="170"/>
    </location>
</feature>
<evidence type="ECO:0000313" key="2">
    <source>
        <dbReference type="EMBL" id="CAK9146514.1"/>
    </source>
</evidence>
<dbReference type="PANTHER" id="PTHR34116:SF9">
    <property type="entry name" value="OS08G0346600 PROTEIN"/>
    <property type="match status" value="1"/>
</dbReference>
<feature type="transmembrane region" description="Helical" evidence="1">
    <location>
        <begin position="12"/>
        <end position="30"/>
    </location>
</feature>
<feature type="transmembrane region" description="Helical" evidence="1">
    <location>
        <begin position="217"/>
        <end position="239"/>
    </location>
</feature>
<dbReference type="Proteomes" id="UP001642360">
    <property type="component" value="Unassembled WGS sequence"/>
</dbReference>
<keyword evidence="1" id="KW-1133">Transmembrane helix</keyword>
<evidence type="ECO:0000313" key="3">
    <source>
        <dbReference type="Proteomes" id="UP001642360"/>
    </source>
</evidence>
<keyword evidence="1" id="KW-0812">Transmembrane</keyword>
<feature type="transmembrane region" description="Helical" evidence="1">
    <location>
        <begin position="95"/>
        <end position="118"/>
    </location>
</feature>
<accession>A0ABC8RU36</accession>
<feature type="transmembrane region" description="Helical" evidence="1">
    <location>
        <begin position="191"/>
        <end position="211"/>
    </location>
</feature>
<dbReference type="PANTHER" id="PTHR34116">
    <property type="entry name" value="PLASMINOGEN ACTIVATOR INHIBITOR"/>
    <property type="match status" value="1"/>
</dbReference>
<keyword evidence="1" id="KW-0472">Membrane</keyword>
<reference evidence="2 3" key="1">
    <citation type="submission" date="2024-02" db="EMBL/GenBank/DDBJ databases">
        <authorList>
            <person name="Vignale AGUSTIN F."/>
            <person name="Sosa J E."/>
            <person name="Modenutti C."/>
        </authorList>
    </citation>
    <scope>NUCLEOTIDE SEQUENCE [LARGE SCALE GENOMIC DNA]</scope>
</reference>
<organism evidence="2 3">
    <name type="scientific">Ilex paraguariensis</name>
    <name type="common">yerba mate</name>
    <dbReference type="NCBI Taxonomy" id="185542"/>
    <lineage>
        <taxon>Eukaryota</taxon>
        <taxon>Viridiplantae</taxon>
        <taxon>Streptophyta</taxon>
        <taxon>Embryophyta</taxon>
        <taxon>Tracheophyta</taxon>
        <taxon>Spermatophyta</taxon>
        <taxon>Magnoliopsida</taxon>
        <taxon>eudicotyledons</taxon>
        <taxon>Gunneridae</taxon>
        <taxon>Pentapetalae</taxon>
        <taxon>asterids</taxon>
        <taxon>campanulids</taxon>
        <taxon>Aquifoliales</taxon>
        <taxon>Aquifoliaceae</taxon>
        <taxon>Ilex</taxon>
    </lineage>
</organism>
<keyword evidence="3" id="KW-1185">Reference proteome</keyword>
<comment type="caution">
    <text evidence="2">The sequence shown here is derived from an EMBL/GenBank/DDBJ whole genome shotgun (WGS) entry which is preliminary data.</text>
</comment>
<dbReference type="EMBL" id="CAUOFW020001591">
    <property type="protein sequence ID" value="CAK9146514.1"/>
    <property type="molecule type" value="Genomic_DNA"/>
</dbReference>
<dbReference type="AlphaFoldDB" id="A0ABC8RU36"/>
<feature type="transmembrane region" description="Helical" evidence="1">
    <location>
        <begin position="62"/>
        <end position="83"/>
    </location>
</feature>